<evidence type="ECO:0000313" key="3">
    <source>
        <dbReference type="Proteomes" id="UP000054928"/>
    </source>
</evidence>
<organism evidence="2 3">
    <name type="scientific">Plasmopara halstedii</name>
    <name type="common">Downy mildew of sunflower</name>
    <dbReference type="NCBI Taxonomy" id="4781"/>
    <lineage>
        <taxon>Eukaryota</taxon>
        <taxon>Sar</taxon>
        <taxon>Stramenopiles</taxon>
        <taxon>Oomycota</taxon>
        <taxon>Peronosporomycetes</taxon>
        <taxon>Peronosporales</taxon>
        <taxon>Peronosporaceae</taxon>
        <taxon>Plasmopara</taxon>
    </lineage>
</organism>
<keyword evidence="1" id="KW-0732">Signal</keyword>
<evidence type="ECO:0000313" key="2">
    <source>
        <dbReference type="EMBL" id="CEG44677.1"/>
    </source>
</evidence>
<dbReference type="GeneID" id="36396079"/>
<dbReference type="EMBL" id="CCYD01001321">
    <property type="protein sequence ID" value="CEG44677.1"/>
    <property type="molecule type" value="Genomic_DNA"/>
</dbReference>
<dbReference type="AlphaFoldDB" id="A0A0P1AT98"/>
<reference evidence="3" key="1">
    <citation type="submission" date="2014-09" db="EMBL/GenBank/DDBJ databases">
        <authorList>
            <person name="Sharma Rahul"/>
            <person name="Thines Marco"/>
        </authorList>
    </citation>
    <scope>NUCLEOTIDE SEQUENCE [LARGE SCALE GENOMIC DNA]</scope>
</reference>
<dbReference type="OrthoDB" id="161282at2759"/>
<protein>
    <recommendedName>
        <fullName evidence="4">RxLR-like protein</fullName>
    </recommendedName>
</protein>
<name>A0A0P1AT98_PLAHL</name>
<accession>A0A0P1AT98</accession>
<feature type="chain" id="PRO_5006058907" description="RxLR-like protein" evidence="1">
    <location>
        <begin position="23"/>
        <end position="109"/>
    </location>
</feature>
<dbReference type="RefSeq" id="XP_024581046.1">
    <property type="nucleotide sequence ID" value="XM_024730806.1"/>
</dbReference>
<dbReference type="OMA" id="SCVHANG"/>
<sequence>MMKHFILALLLMLLAVLNCAQAQEKAPNNLEQLPAGAMLVGDEEPIPETNTEHFVGGRGRFFRHRFRFPYAGGFRFGWRYPLGYWNTIGRPIYGPTCLFGRPFGGFFFC</sequence>
<keyword evidence="3" id="KW-1185">Reference proteome</keyword>
<feature type="signal peptide" evidence="1">
    <location>
        <begin position="1"/>
        <end position="22"/>
    </location>
</feature>
<evidence type="ECO:0008006" key="4">
    <source>
        <dbReference type="Google" id="ProtNLM"/>
    </source>
</evidence>
<evidence type="ECO:0000256" key="1">
    <source>
        <dbReference type="SAM" id="SignalP"/>
    </source>
</evidence>
<dbReference type="Proteomes" id="UP000054928">
    <property type="component" value="Unassembled WGS sequence"/>
</dbReference>
<proteinExistence type="predicted"/>